<name>A0A6N2VDY4_9FIRM</name>
<dbReference type="Gene3D" id="1.25.40.10">
    <property type="entry name" value="Tetratricopeptide repeat domain"/>
    <property type="match status" value="1"/>
</dbReference>
<reference evidence="2" key="1">
    <citation type="submission" date="2019-11" db="EMBL/GenBank/DDBJ databases">
        <authorList>
            <person name="Feng L."/>
        </authorList>
    </citation>
    <scope>NUCLEOTIDE SEQUENCE</scope>
    <source>
        <strain evidence="2">CnexileLFYP112</strain>
    </source>
</reference>
<keyword evidence="1" id="KW-1133">Transmembrane helix</keyword>
<feature type="transmembrane region" description="Helical" evidence="1">
    <location>
        <begin position="187"/>
        <end position="206"/>
    </location>
</feature>
<dbReference type="SUPFAM" id="SSF48452">
    <property type="entry name" value="TPR-like"/>
    <property type="match status" value="1"/>
</dbReference>
<protein>
    <recommendedName>
        <fullName evidence="3">Tetratricopeptide repeat protein</fullName>
    </recommendedName>
</protein>
<keyword evidence="1" id="KW-0472">Membrane</keyword>
<evidence type="ECO:0008006" key="3">
    <source>
        <dbReference type="Google" id="ProtNLM"/>
    </source>
</evidence>
<dbReference type="AlphaFoldDB" id="A0A6N2VDY4"/>
<dbReference type="EMBL" id="CACRTG010000025">
    <property type="protein sequence ID" value="VYT27837.1"/>
    <property type="molecule type" value="Genomic_DNA"/>
</dbReference>
<keyword evidence="1" id="KW-0812">Transmembrane</keyword>
<evidence type="ECO:0000313" key="2">
    <source>
        <dbReference type="EMBL" id="VYT27837.1"/>
    </source>
</evidence>
<evidence type="ECO:0000256" key="1">
    <source>
        <dbReference type="SAM" id="Phobius"/>
    </source>
</evidence>
<dbReference type="InterPro" id="IPR011990">
    <property type="entry name" value="TPR-like_helical_dom_sf"/>
</dbReference>
<accession>A0A6N2VDY4</accession>
<sequence length="467" mass="54627">MEREYEVIRLIQQNASCHIITDCVLGTMLPEYLEEHGMIAKEQLFSYLCQMIKQLGYLQDVRDAKPYRYITPFCMIIKKNGELMLLDLNAKGNQHIVNQMGRGEIRDGFLKKGNSYEAMYSIGKTMQFILAKAIIEPKLTKYEESKLKKIISKCLSDNVKQQYQKISEILFDFPQLKYKKTNKNKKIKWIIVGTIVLLGGGVSMFLSDEMEEKRPEAIIDQKKVDFLEIGRTYFLEMEDYRKSMQMFECAEGEIESAENYKELSAYMLGESRKSEEEMESILSEIEESQKGELVENRMLFRVWAKIEGTVSLEARIRLGEKILSTHEKWKENDVDQRIENEVRTVLAEAYEKTGKEELALEQYRKVSQWNQTEELYRSMVRIAQNIDEQEALRLCEEGIAANPKSKELRIQLIQIQCKDNVTTKEMCEESIRKILEECPELAEEETFRKLQEECGITIEGEVIWVEK</sequence>
<proteinExistence type="predicted"/>
<organism evidence="2">
    <name type="scientific">[Clostridium] nexile</name>
    <dbReference type="NCBI Taxonomy" id="29361"/>
    <lineage>
        <taxon>Bacteria</taxon>
        <taxon>Bacillati</taxon>
        <taxon>Bacillota</taxon>
        <taxon>Clostridia</taxon>
        <taxon>Lachnospirales</taxon>
        <taxon>Lachnospiraceae</taxon>
        <taxon>Tyzzerella</taxon>
    </lineage>
</organism>
<gene>
    <name evidence="2" type="ORF">CNLFYP112_02616</name>
</gene>